<feature type="chain" id="PRO_5002242504" evidence="1">
    <location>
        <begin position="21"/>
        <end position="147"/>
    </location>
</feature>
<evidence type="ECO:0000313" key="3">
    <source>
        <dbReference type="Proteomes" id="UP000054266"/>
    </source>
</evidence>
<dbReference type="AlphaFoldDB" id="A0A0D2G0Z6"/>
<feature type="signal peptide" evidence="1">
    <location>
        <begin position="1"/>
        <end position="20"/>
    </location>
</feature>
<keyword evidence="1" id="KW-0732">Signal</keyword>
<sequence length="147" mass="15278">MYAITIVAIWTTALLGISSANPIIRKSINHDYLKPRSPLTNAAIAVSAEDWPTNVVFVGGSQSYGMWVPTDGAWYDLGNIECLGLPANAIGDCNDVTINQIGVVAGYGPCRFVGNAGYSATIPGDPGDGYYTVGPPQNILSAACGPA</sequence>
<dbReference type="Proteomes" id="UP000054266">
    <property type="component" value="Unassembled WGS sequence"/>
</dbReference>
<reference evidence="2 3" key="1">
    <citation type="submission" date="2015-01" db="EMBL/GenBank/DDBJ databases">
        <title>The Genome Sequence of Capronia semiimmersa CBS27337.</title>
        <authorList>
            <consortium name="The Broad Institute Genomics Platform"/>
            <person name="Cuomo C."/>
            <person name="de Hoog S."/>
            <person name="Gorbushina A."/>
            <person name="Stielow B."/>
            <person name="Teixiera M."/>
            <person name="Abouelleil A."/>
            <person name="Chapman S.B."/>
            <person name="Priest M."/>
            <person name="Young S.K."/>
            <person name="Wortman J."/>
            <person name="Nusbaum C."/>
            <person name="Birren B."/>
        </authorList>
    </citation>
    <scope>NUCLEOTIDE SEQUENCE [LARGE SCALE GENOMIC DNA]</scope>
    <source>
        <strain evidence="2 3">CBS 27337</strain>
    </source>
</reference>
<gene>
    <name evidence="2" type="ORF">PV04_08022</name>
</gene>
<name>A0A0D2G0Z6_9EURO</name>
<accession>A0A0D2G0Z6</accession>
<protein>
    <submittedName>
        <fullName evidence="2">Uncharacterized protein</fullName>
    </submittedName>
</protein>
<evidence type="ECO:0000313" key="2">
    <source>
        <dbReference type="EMBL" id="KIW65799.1"/>
    </source>
</evidence>
<proteinExistence type="predicted"/>
<keyword evidence="3" id="KW-1185">Reference proteome</keyword>
<dbReference type="HOGENOM" id="CLU_1767853_0_0_1"/>
<dbReference type="EMBL" id="KN846960">
    <property type="protein sequence ID" value="KIW65799.1"/>
    <property type="molecule type" value="Genomic_DNA"/>
</dbReference>
<evidence type="ECO:0000256" key="1">
    <source>
        <dbReference type="SAM" id="SignalP"/>
    </source>
</evidence>
<organism evidence="2 3">
    <name type="scientific">Phialophora macrospora</name>
    <dbReference type="NCBI Taxonomy" id="1851006"/>
    <lineage>
        <taxon>Eukaryota</taxon>
        <taxon>Fungi</taxon>
        <taxon>Dikarya</taxon>
        <taxon>Ascomycota</taxon>
        <taxon>Pezizomycotina</taxon>
        <taxon>Eurotiomycetes</taxon>
        <taxon>Chaetothyriomycetidae</taxon>
        <taxon>Chaetothyriales</taxon>
        <taxon>Herpotrichiellaceae</taxon>
        <taxon>Phialophora</taxon>
    </lineage>
</organism>